<name>A0A9P8N0W5_9HYPO</name>
<dbReference type="EMBL" id="JAIZPD010000003">
    <property type="protein sequence ID" value="KAH0964815.1"/>
    <property type="molecule type" value="Genomic_DNA"/>
</dbReference>
<feature type="compositionally biased region" description="Polar residues" evidence="1">
    <location>
        <begin position="785"/>
        <end position="801"/>
    </location>
</feature>
<reference evidence="2" key="1">
    <citation type="submission" date="2021-09" db="EMBL/GenBank/DDBJ databases">
        <title>A high-quality genome of the endoparasitic fungus Hirsutella rhossiliensis with a comparison of Hirsutella genomes reveals transposable elements contributing to genome size variation.</title>
        <authorList>
            <person name="Lin R."/>
            <person name="Jiao Y."/>
            <person name="Sun X."/>
            <person name="Ling J."/>
            <person name="Xie B."/>
            <person name="Cheng X."/>
        </authorList>
    </citation>
    <scope>NUCLEOTIDE SEQUENCE</scope>
    <source>
        <strain evidence="2">HR02</strain>
    </source>
</reference>
<organism evidence="2 3">
    <name type="scientific">Hirsutella rhossiliensis</name>
    <dbReference type="NCBI Taxonomy" id="111463"/>
    <lineage>
        <taxon>Eukaryota</taxon>
        <taxon>Fungi</taxon>
        <taxon>Dikarya</taxon>
        <taxon>Ascomycota</taxon>
        <taxon>Pezizomycotina</taxon>
        <taxon>Sordariomycetes</taxon>
        <taxon>Hypocreomycetidae</taxon>
        <taxon>Hypocreales</taxon>
        <taxon>Ophiocordycipitaceae</taxon>
        <taxon>Hirsutella</taxon>
    </lineage>
</organism>
<dbReference type="Proteomes" id="UP000824596">
    <property type="component" value="Unassembled WGS sequence"/>
</dbReference>
<proteinExistence type="predicted"/>
<evidence type="ECO:0000313" key="2">
    <source>
        <dbReference type="EMBL" id="KAH0964815.1"/>
    </source>
</evidence>
<dbReference type="AlphaFoldDB" id="A0A9P8N0W5"/>
<feature type="region of interest" description="Disordered" evidence="1">
    <location>
        <begin position="74"/>
        <end position="96"/>
    </location>
</feature>
<dbReference type="RefSeq" id="XP_044722328.1">
    <property type="nucleotide sequence ID" value="XM_044861302.1"/>
</dbReference>
<gene>
    <name evidence="2" type="ORF">HRG_02831</name>
</gene>
<dbReference type="GeneID" id="68351960"/>
<feature type="region of interest" description="Disordered" evidence="1">
    <location>
        <begin position="647"/>
        <end position="695"/>
    </location>
</feature>
<feature type="compositionally biased region" description="Pro residues" evidence="1">
    <location>
        <begin position="86"/>
        <end position="96"/>
    </location>
</feature>
<feature type="compositionally biased region" description="Low complexity" evidence="1">
    <location>
        <begin position="74"/>
        <end position="85"/>
    </location>
</feature>
<feature type="region of interest" description="Disordered" evidence="1">
    <location>
        <begin position="757"/>
        <end position="1019"/>
    </location>
</feature>
<protein>
    <submittedName>
        <fullName evidence="2">Uncharacterized protein</fullName>
    </submittedName>
</protein>
<evidence type="ECO:0000313" key="3">
    <source>
        <dbReference type="Proteomes" id="UP000824596"/>
    </source>
</evidence>
<evidence type="ECO:0000256" key="1">
    <source>
        <dbReference type="SAM" id="MobiDB-lite"/>
    </source>
</evidence>
<comment type="caution">
    <text evidence="2">The sequence shown here is derived from an EMBL/GenBank/DDBJ whole genome shotgun (WGS) entry which is preliminary data.</text>
</comment>
<sequence length="1019" mass="110025">MDIDNKTANSSSNKNSNARNNAVGTMAYVGAPGLDHSAFFVRLRDERTPVQWVPTDSQLRTDVARIVYAAAAPEDPAPEDQSPHQSPQPPPPPPPSCAYLAFPKTSGGPDGKHAGSWDAAQSTAAVRTAVDVLVGQKGHDVFRLHTGTEPGAEAGTSIGYGLATLRPTDVHALHPVERNQGQRPPAPRDIYLEQRDLADDHVALVLPGFYPRAADCLAVVAVADLLSRGISSSARAVAASPGLVLPGAAAAAAASRIRVMVARFLDAVDDAAERRKDLAAELRHVRLLVGSPADGSEPRHQKQLLLPLGDKPGSVLDPEAADALAVLADAPPRSILVFPEYRRRDTRMLPGWARSAGLDAMDADDGASVALPPLGSSAKEFRQHVAELCRLVPRRGNEELADDLADGLADDLAYDPRLHHVSIHPLLPTPSSEKGAEEWDAPFESSTFFLGPDATDDDWFRVRAQIPTRKAVVRVWPASRSLDWRMSVARSNVWGPRYGRVVAAPQTQHTLVPFYRTPMARGSGTLGDVFAPVTQAPVVPQQRPDPVIECPFANCGFNWKPWADEARNQRVLEAHARVRHVVRQCLWCDEPLGEFWNDGERDEHLRRKHSHHLMALLGVQRMKLHHRDGGSGSVVASVPLMPVDSSSAAASAPVRQPLTQTAASRPPAPPADEDEEPDKENDPGALPDDRIRFNSSDPSVLAAPMHVDINSDLWAIGARYLRRLLTVPPSTEALVAPTEQQKEPSLDNDFDVYEDIEEEEVRGDNGTETRGRAMSEPPAILGNMAGTTTLQPAMESRQQNEQSEEANEGQGPEQDEEPKKLEEEKQSVETSGPARGKKRQRAADNPEDAEAATDEPVANKRKKTAKTAQTTKTPKAAKATKATRTAESMKTVETTKSRKTAESIQTAEESKPKKATKPTGAGKSGRTAETPESTQTAAATEPVEAAKPKKTARATKATKAKSTPAQKKRKAPEPSTNIPEDDDAPAPKRAKKHAVPPAPPLAAEPTRRSARLRGKAKKN</sequence>
<feature type="compositionally biased region" description="Basic residues" evidence="1">
    <location>
        <begin position="1008"/>
        <end position="1019"/>
    </location>
</feature>
<feature type="compositionally biased region" description="Basic and acidic residues" evidence="1">
    <location>
        <begin position="762"/>
        <end position="773"/>
    </location>
</feature>
<accession>A0A9P8N0W5</accession>
<dbReference type="OrthoDB" id="4850289at2759"/>
<feature type="compositionally biased region" description="Low complexity" evidence="1">
    <location>
        <begin position="866"/>
        <end position="886"/>
    </location>
</feature>
<feature type="compositionally biased region" description="Basic and acidic residues" evidence="1">
    <location>
        <begin position="817"/>
        <end position="827"/>
    </location>
</feature>
<feature type="compositionally biased region" description="Basic residues" evidence="1">
    <location>
        <begin position="948"/>
        <end position="959"/>
    </location>
</feature>
<keyword evidence="3" id="KW-1185">Reference proteome</keyword>